<dbReference type="PRINTS" id="PR00455">
    <property type="entry name" value="HTHTETR"/>
</dbReference>
<dbReference type="InterPro" id="IPR050109">
    <property type="entry name" value="HTH-type_TetR-like_transc_reg"/>
</dbReference>
<accession>A0ABX2IBT7</accession>
<dbReference type="Gene3D" id="1.10.357.10">
    <property type="entry name" value="Tetracycline Repressor, domain 2"/>
    <property type="match status" value="1"/>
</dbReference>
<dbReference type="Proteomes" id="UP000778523">
    <property type="component" value="Unassembled WGS sequence"/>
</dbReference>
<feature type="domain" description="HTH tetR-type" evidence="5">
    <location>
        <begin position="11"/>
        <end position="71"/>
    </location>
</feature>
<dbReference type="InterPro" id="IPR001647">
    <property type="entry name" value="HTH_TetR"/>
</dbReference>
<evidence type="ECO:0000313" key="7">
    <source>
        <dbReference type="Proteomes" id="UP000778523"/>
    </source>
</evidence>
<dbReference type="Pfam" id="PF00440">
    <property type="entry name" value="TetR_N"/>
    <property type="match status" value="1"/>
</dbReference>
<dbReference type="InterPro" id="IPR009057">
    <property type="entry name" value="Homeodomain-like_sf"/>
</dbReference>
<evidence type="ECO:0000256" key="3">
    <source>
        <dbReference type="ARBA" id="ARBA00023163"/>
    </source>
</evidence>
<dbReference type="PROSITE" id="PS50977">
    <property type="entry name" value="HTH_TETR_2"/>
    <property type="match status" value="1"/>
</dbReference>
<dbReference type="InterPro" id="IPR039536">
    <property type="entry name" value="TetR_C_Proteobacteria"/>
</dbReference>
<proteinExistence type="predicted"/>
<feature type="DNA-binding region" description="H-T-H motif" evidence="4">
    <location>
        <begin position="34"/>
        <end position="53"/>
    </location>
</feature>
<evidence type="ECO:0000259" key="5">
    <source>
        <dbReference type="PROSITE" id="PS50977"/>
    </source>
</evidence>
<dbReference type="PANTHER" id="PTHR30055:SF234">
    <property type="entry name" value="HTH-TYPE TRANSCRIPTIONAL REGULATOR BETI"/>
    <property type="match status" value="1"/>
</dbReference>
<keyword evidence="3" id="KW-0804">Transcription</keyword>
<evidence type="ECO:0000256" key="2">
    <source>
        <dbReference type="ARBA" id="ARBA00023125"/>
    </source>
</evidence>
<dbReference type="RefSeq" id="WP_170019963.1">
    <property type="nucleotide sequence ID" value="NZ_JABCSC020000001.1"/>
</dbReference>
<dbReference type="SUPFAM" id="SSF46689">
    <property type="entry name" value="Homeodomain-like"/>
    <property type="match status" value="1"/>
</dbReference>
<sequence>MTRAIRQRRKETRPAELLAAALDVFVDKGFAAARMDDIARRAGVSKGTVFLYYESKQALFRAVVQEAVLPHLAAGEALLERLDADPEQLLRELLLRYWQVLGNPRLGGISKLVMAEAGNFPEIAAFYHEHVVQRGRALFATVLERGIQAGVFRSCDPLVMCQLAIAPLMFSCLWQQSFSGCEMQTVSPDLYVQTHLDMFMRGLLCEPPPARSSR</sequence>
<name>A0ABX2IBT7_9RHOO</name>
<dbReference type="SUPFAM" id="SSF48498">
    <property type="entry name" value="Tetracyclin repressor-like, C-terminal domain"/>
    <property type="match status" value="1"/>
</dbReference>
<evidence type="ECO:0000256" key="1">
    <source>
        <dbReference type="ARBA" id="ARBA00023015"/>
    </source>
</evidence>
<keyword evidence="1" id="KW-0805">Transcription regulation</keyword>
<dbReference type="EMBL" id="JABCSC020000001">
    <property type="protein sequence ID" value="NSL53733.1"/>
    <property type="molecule type" value="Genomic_DNA"/>
</dbReference>
<comment type="caution">
    <text evidence="6">The sequence shown here is derived from an EMBL/GenBank/DDBJ whole genome shotgun (WGS) entry which is preliminary data.</text>
</comment>
<reference evidence="6 7" key="1">
    <citation type="submission" date="2020-06" db="EMBL/GenBank/DDBJ databases">
        <title>Draft genome of Uliginosibacterium sp. IMCC34675.</title>
        <authorList>
            <person name="Song J."/>
        </authorList>
    </citation>
    <scope>NUCLEOTIDE SEQUENCE [LARGE SCALE GENOMIC DNA]</scope>
    <source>
        <strain evidence="6 7">IMCC34675</strain>
    </source>
</reference>
<dbReference type="PANTHER" id="PTHR30055">
    <property type="entry name" value="HTH-TYPE TRANSCRIPTIONAL REGULATOR RUTR"/>
    <property type="match status" value="1"/>
</dbReference>
<protein>
    <submittedName>
        <fullName evidence="6">TetR/AcrR family transcriptional regulator</fullName>
    </submittedName>
</protein>
<evidence type="ECO:0000313" key="6">
    <source>
        <dbReference type="EMBL" id="NSL53733.1"/>
    </source>
</evidence>
<gene>
    <name evidence="6" type="ORF">HJ583_001710</name>
</gene>
<evidence type="ECO:0000256" key="4">
    <source>
        <dbReference type="PROSITE-ProRule" id="PRU00335"/>
    </source>
</evidence>
<organism evidence="6 7">
    <name type="scientific">Uliginosibacterium aquaticum</name>
    <dbReference type="NCBI Taxonomy" id="2731212"/>
    <lineage>
        <taxon>Bacteria</taxon>
        <taxon>Pseudomonadati</taxon>
        <taxon>Pseudomonadota</taxon>
        <taxon>Betaproteobacteria</taxon>
        <taxon>Rhodocyclales</taxon>
        <taxon>Zoogloeaceae</taxon>
        <taxon>Uliginosibacterium</taxon>
    </lineage>
</organism>
<dbReference type="InterPro" id="IPR036271">
    <property type="entry name" value="Tet_transcr_reg_TetR-rel_C_sf"/>
</dbReference>
<dbReference type="Pfam" id="PF14246">
    <property type="entry name" value="TetR_C_7"/>
    <property type="match status" value="1"/>
</dbReference>
<keyword evidence="2 4" id="KW-0238">DNA-binding</keyword>
<keyword evidence="7" id="KW-1185">Reference proteome</keyword>